<protein>
    <submittedName>
        <fullName evidence="1">Calcium-binding protein</fullName>
    </submittedName>
</protein>
<sequence length="100" mass="11830">MINVIGDKSMLINKTNDCELKGESILRDDFSEKRKQYYNIIKLKEDYRSIFIKGDYVIQIIDDSNYIKYVWINAHSVEKLLGQRNNQYHLLIDNILGNKS</sequence>
<organism evidence="1 2">
    <name type="scientific">Clostridium botulinum</name>
    <dbReference type="NCBI Taxonomy" id="1491"/>
    <lineage>
        <taxon>Bacteria</taxon>
        <taxon>Bacillati</taxon>
        <taxon>Bacillota</taxon>
        <taxon>Clostridia</taxon>
        <taxon>Eubacteriales</taxon>
        <taxon>Clostridiaceae</taxon>
        <taxon>Clostridium</taxon>
    </lineage>
</organism>
<name>A0A6M0SX27_CLOBO</name>
<dbReference type="AlphaFoldDB" id="A0A6M0SX27"/>
<accession>A0A6M0SX27</accession>
<dbReference type="EMBL" id="SGJP01000011">
    <property type="protein sequence ID" value="NFA60067.1"/>
    <property type="molecule type" value="Genomic_DNA"/>
</dbReference>
<evidence type="ECO:0000313" key="1">
    <source>
        <dbReference type="EMBL" id="NFA60067.1"/>
    </source>
</evidence>
<evidence type="ECO:0000313" key="2">
    <source>
        <dbReference type="Proteomes" id="UP000473089"/>
    </source>
</evidence>
<proteinExistence type="predicted"/>
<comment type="caution">
    <text evidence="1">The sequence shown here is derived from an EMBL/GenBank/DDBJ whole genome shotgun (WGS) entry which is preliminary data.</text>
</comment>
<gene>
    <name evidence="1" type="ORF">EXM42_06575</name>
</gene>
<reference evidence="1 2" key="1">
    <citation type="submission" date="2019-02" db="EMBL/GenBank/DDBJ databases">
        <title>Genome sequencing of Clostridium botulinum clinical isolates.</title>
        <authorList>
            <person name="Brunt J."/>
            <person name="Van Vliet A.H.M."/>
            <person name="Stringer S.C."/>
            <person name="Grant K.A."/>
            <person name="Carter A.C."/>
            <person name="Peck M.W."/>
        </authorList>
    </citation>
    <scope>NUCLEOTIDE SEQUENCE [LARGE SCALE GENOMIC DNA]</scope>
    <source>
        <strain evidence="1 2">R1125/03</strain>
    </source>
</reference>
<dbReference type="Proteomes" id="UP000473089">
    <property type="component" value="Unassembled WGS sequence"/>
</dbReference>